<organism evidence="5 6">
    <name type="scientific">Mycobacterium heckeshornense</name>
    <dbReference type="NCBI Taxonomy" id="110505"/>
    <lineage>
        <taxon>Bacteria</taxon>
        <taxon>Bacillati</taxon>
        <taxon>Actinomycetota</taxon>
        <taxon>Actinomycetes</taxon>
        <taxon>Mycobacteriales</taxon>
        <taxon>Mycobacteriaceae</taxon>
        <taxon>Mycobacterium</taxon>
    </lineage>
</organism>
<dbReference type="EMBL" id="AP024237">
    <property type="protein sequence ID" value="BCO37716.1"/>
    <property type="molecule type" value="Genomic_DNA"/>
</dbReference>
<dbReference type="GO" id="GO:0003677">
    <property type="term" value="F:DNA binding"/>
    <property type="evidence" value="ECO:0007669"/>
    <property type="project" value="InterPro"/>
</dbReference>
<keyword evidence="6" id="KW-1185">Reference proteome</keyword>
<dbReference type="AlphaFoldDB" id="A0A2G8BJ23"/>
<keyword evidence="4" id="KW-0067">ATP-binding</keyword>
<keyword evidence="2" id="KW-0378">Hydrolase</keyword>
<dbReference type="InterPro" id="IPR049730">
    <property type="entry name" value="SNF2/RAD54-like_C"/>
</dbReference>
<gene>
    <name evidence="5" type="ORF">MHEC_41490</name>
</gene>
<evidence type="ECO:0000256" key="4">
    <source>
        <dbReference type="ARBA" id="ARBA00022840"/>
    </source>
</evidence>
<dbReference type="Gene3D" id="3.40.50.10810">
    <property type="entry name" value="Tandem AAA-ATPase domain"/>
    <property type="match status" value="1"/>
</dbReference>
<dbReference type="InterPro" id="IPR038718">
    <property type="entry name" value="SNF2-like_sf"/>
</dbReference>
<dbReference type="GO" id="GO:0004386">
    <property type="term" value="F:helicase activity"/>
    <property type="evidence" value="ECO:0007669"/>
    <property type="project" value="UniProtKB-KW"/>
</dbReference>
<dbReference type="PROSITE" id="PS51192">
    <property type="entry name" value="HELICASE_ATP_BIND_1"/>
    <property type="match status" value="1"/>
</dbReference>
<dbReference type="PROSITE" id="PS51194">
    <property type="entry name" value="HELICASE_CTER"/>
    <property type="match status" value="1"/>
</dbReference>
<dbReference type="PANTHER" id="PTHR45766:SF6">
    <property type="entry name" value="SWI_SNF-RELATED MATRIX-ASSOCIATED ACTIN-DEPENDENT REGULATOR OF CHROMATIN SUBFAMILY A-LIKE PROTEIN 1"/>
    <property type="match status" value="1"/>
</dbReference>
<protein>
    <submittedName>
        <fullName evidence="5">RNA helicase</fullName>
    </submittedName>
</protein>
<evidence type="ECO:0000256" key="3">
    <source>
        <dbReference type="ARBA" id="ARBA00022806"/>
    </source>
</evidence>
<dbReference type="GO" id="GO:0016787">
    <property type="term" value="F:hydrolase activity"/>
    <property type="evidence" value="ECO:0007669"/>
    <property type="project" value="UniProtKB-KW"/>
</dbReference>
<dbReference type="InterPro" id="IPR006935">
    <property type="entry name" value="Helicase/UvrB_N"/>
</dbReference>
<evidence type="ECO:0000256" key="1">
    <source>
        <dbReference type="ARBA" id="ARBA00022741"/>
    </source>
</evidence>
<dbReference type="SMART" id="SM00487">
    <property type="entry name" value="DEXDc"/>
    <property type="match status" value="1"/>
</dbReference>
<dbReference type="PANTHER" id="PTHR45766">
    <property type="entry name" value="DNA ANNEALING HELICASE AND ENDONUCLEASE ZRANB3 FAMILY MEMBER"/>
    <property type="match status" value="1"/>
</dbReference>
<evidence type="ECO:0000313" key="6">
    <source>
        <dbReference type="Proteomes" id="UP000595446"/>
    </source>
</evidence>
<dbReference type="STRING" id="110505.ACT16_17845"/>
<dbReference type="Pfam" id="PF13020">
    <property type="entry name" value="NOV_C"/>
    <property type="match status" value="1"/>
</dbReference>
<dbReference type="InterPro" id="IPR057342">
    <property type="entry name" value="DEXDc_RapA"/>
</dbReference>
<keyword evidence="3 5" id="KW-0347">Helicase</keyword>
<dbReference type="InterPro" id="IPR014001">
    <property type="entry name" value="Helicase_ATP-bd"/>
</dbReference>
<dbReference type="Pfam" id="PF04851">
    <property type="entry name" value="ResIII"/>
    <property type="match status" value="1"/>
</dbReference>
<evidence type="ECO:0000313" key="5">
    <source>
        <dbReference type="EMBL" id="BCO37716.1"/>
    </source>
</evidence>
<dbReference type="InterPro" id="IPR027417">
    <property type="entry name" value="P-loop_NTPase"/>
</dbReference>
<dbReference type="CDD" id="cd18793">
    <property type="entry name" value="SF2_C_SNF"/>
    <property type="match status" value="1"/>
</dbReference>
<dbReference type="SUPFAM" id="SSF52540">
    <property type="entry name" value="P-loop containing nucleoside triphosphate hydrolases"/>
    <property type="match status" value="2"/>
</dbReference>
<dbReference type="InterPro" id="IPR024975">
    <property type="entry name" value="NOV_C"/>
</dbReference>
<accession>A0A2G8BJ23</accession>
<name>A0A2G8BJ23_9MYCO</name>
<proteinExistence type="predicted"/>
<dbReference type="CDD" id="cd18011">
    <property type="entry name" value="DEXDc_RapA"/>
    <property type="match status" value="1"/>
</dbReference>
<dbReference type="Pfam" id="PF00271">
    <property type="entry name" value="Helicase_C"/>
    <property type="match status" value="1"/>
</dbReference>
<evidence type="ECO:0000256" key="2">
    <source>
        <dbReference type="ARBA" id="ARBA00022801"/>
    </source>
</evidence>
<reference evidence="5 6" key="1">
    <citation type="submission" date="2020-12" db="EMBL/GenBank/DDBJ databases">
        <title>Complete genome sequence of Mycobacterium heckeshornense JCM 15655T, closely related to a pathogenic non-tuberculous mycobacterial species Mycobacterium xenopi.</title>
        <authorList>
            <person name="Yoshida M."/>
            <person name="Fukano H."/>
            <person name="Asakura T."/>
            <person name="Suzuki M."/>
            <person name="Hoshino Y."/>
        </authorList>
    </citation>
    <scope>NUCLEOTIDE SEQUENCE [LARGE SCALE GENOMIC DNA]</scope>
    <source>
        <strain evidence="5 6">JCM 15655</strain>
    </source>
</reference>
<keyword evidence="1" id="KW-0547">Nucleotide-binding</keyword>
<dbReference type="RefSeq" id="WP_048892799.1">
    <property type="nucleotide sequence ID" value="NZ_AP024237.1"/>
</dbReference>
<dbReference type="InterPro" id="IPR001650">
    <property type="entry name" value="Helicase_C-like"/>
</dbReference>
<dbReference type="Proteomes" id="UP000595446">
    <property type="component" value="Chromosome"/>
</dbReference>
<dbReference type="SMART" id="SM00490">
    <property type="entry name" value="HELICc"/>
    <property type="match status" value="1"/>
</dbReference>
<dbReference type="Gene3D" id="3.40.50.300">
    <property type="entry name" value="P-loop containing nucleotide triphosphate hydrolases"/>
    <property type="match status" value="1"/>
</dbReference>
<dbReference type="GO" id="GO:0005524">
    <property type="term" value="F:ATP binding"/>
    <property type="evidence" value="ECO:0007669"/>
    <property type="project" value="InterPro"/>
</dbReference>
<sequence length="1151" mass="128293">MTIDLDAIRPGVVVVGLRSDPVTILDARPQGADALALVFRQADGQLGEQLLYRSDLDGLALQEPGSRWSFDADAREFQLAAEAMRIKLAGLHDPMLAVSSSEIDPLPHQIRAVYEEMLPRTPLRFLLADDPGAGKTIMAGLYAKELMLRGDVARLLVVAPGGLVEQWQDELALRFDVRAELLTRDLIAATLDGNPFTAHPLLIARMDQLARDEDLLEHLAASQWDLTVIDEAHRMSATWIGQEVRRTRRYELGQRLSAVSRHLLLMTATPHAGSEENYQLFLALLDPDRFEGRYVPDVHSADTAGLMRRMVKEELLTFDGKPLFPERIAETVPYQLSPPEHDLYEAVTTYVRTEMNRADALEDSPRRRTVGFALTVLQRRLASSTHAILRSLQRRRARLDTTRQALLRGAAFDLPAQDAAIDDYYDDELDSAEAEELEEHVVDAATAARTAEELAAEIAVLDDLVARATRVRNLGQDRKWAELRTLIIDRDLLRRDDDGRPRKLIIFTEHRDTLDYLAAQIRNVLGRDDPVVVIHGGVRREDRRQIRERFSHDPTCQVLVATDAAGEGLNLQAAHLMINYDLPWNPNRIEQRFGRIHRIGQKKVCRLWNLVAEDTREGQVFTTLLAKMEAQRKAYGGRLFDVLGKAFTERPLRELLIEAIRYGDDPARMAEFDRVIDAEIGSGLKELAQERALARETLTPIEVDQIRRRMDEARGQRLQPHFIENFFLTAFAHLGGRMSRRETDRFEITHVPAPLRVRRRAGSLVPVTLRYERVTFEPAAIEPAGAARAELLAPGHPLLDAVLDEIIERHGAALDRGTVLVDDTDTGEEPKLLIALTAEIVDGTGQTVSKKFAYVSVGASGAAVDAGAAPYLDAHPITGEHEGAVRAALRQPWLAAGVDAIATTWAVSSFQPEHLNEVRARLVPYVQRTKDAVRARLLQQINYLSSEAGRLREEIAAGTRRRIRVSPERMEAIAEELDARLAARAKRLELEMLLSAKEPRVVAAALILPAGMLSPTIAQHARDTAAVERRALDAVLAAERRIGRQPIEMAHTNKGYDIASARDGEPVVHIEVKGRLSGADTLTLTYSELIHGKNMGAQHRLALVEVSPDGPEHDQLRYIADAFARVELGGLPVTDTRLTWAKLWAAGSDPF</sequence>
<dbReference type="OrthoDB" id="9814088at2"/>